<reference evidence="6" key="1">
    <citation type="submission" date="2023-02" db="EMBL/GenBank/DDBJ databases">
        <title>Genome of toxic invasive species Heracleum sosnowskyi carries increased number of genes despite the absence of recent whole-genome duplications.</title>
        <authorList>
            <person name="Schelkunov M."/>
            <person name="Shtratnikova V."/>
            <person name="Makarenko M."/>
            <person name="Klepikova A."/>
            <person name="Omelchenko D."/>
            <person name="Novikova G."/>
            <person name="Obukhova E."/>
            <person name="Bogdanov V."/>
            <person name="Penin A."/>
            <person name="Logacheva M."/>
        </authorList>
    </citation>
    <scope>NUCLEOTIDE SEQUENCE</scope>
    <source>
        <strain evidence="6">Hsosn_3</strain>
        <tissue evidence="6">Leaf</tissue>
    </source>
</reference>
<gene>
    <name evidence="6" type="ORF">POM88_045492</name>
</gene>
<evidence type="ECO:0000256" key="3">
    <source>
        <dbReference type="ARBA" id="ARBA00022833"/>
    </source>
</evidence>
<dbReference type="InterPro" id="IPR006564">
    <property type="entry name" value="Znf_PMZ"/>
</dbReference>
<dbReference type="AlphaFoldDB" id="A0AAD8H754"/>
<comment type="caution">
    <text evidence="6">The sequence shown here is derived from an EMBL/GenBank/DDBJ whole genome shotgun (WGS) entry which is preliminary data.</text>
</comment>
<dbReference type="GO" id="GO:0008270">
    <property type="term" value="F:zinc ion binding"/>
    <property type="evidence" value="ECO:0007669"/>
    <property type="project" value="UniProtKB-KW"/>
</dbReference>
<keyword evidence="2 4" id="KW-0863">Zinc-finger</keyword>
<dbReference type="SMART" id="SM00575">
    <property type="entry name" value="ZnF_PMZ"/>
    <property type="match status" value="1"/>
</dbReference>
<name>A0AAD8H754_9APIA</name>
<evidence type="ECO:0000313" key="6">
    <source>
        <dbReference type="EMBL" id="KAK1361018.1"/>
    </source>
</evidence>
<evidence type="ECO:0000256" key="4">
    <source>
        <dbReference type="PROSITE-ProRule" id="PRU00325"/>
    </source>
</evidence>
<dbReference type="Proteomes" id="UP001237642">
    <property type="component" value="Unassembled WGS sequence"/>
</dbReference>
<evidence type="ECO:0000259" key="5">
    <source>
        <dbReference type="PROSITE" id="PS50966"/>
    </source>
</evidence>
<dbReference type="PROSITE" id="PS50966">
    <property type="entry name" value="ZF_SWIM"/>
    <property type="match status" value="1"/>
</dbReference>
<feature type="domain" description="SWIM-type" evidence="5">
    <location>
        <begin position="28"/>
        <end position="62"/>
    </location>
</feature>
<organism evidence="6 7">
    <name type="scientific">Heracleum sosnowskyi</name>
    <dbReference type="NCBI Taxonomy" id="360622"/>
    <lineage>
        <taxon>Eukaryota</taxon>
        <taxon>Viridiplantae</taxon>
        <taxon>Streptophyta</taxon>
        <taxon>Embryophyta</taxon>
        <taxon>Tracheophyta</taxon>
        <taxon>Spermatophyta</taxon>
        <taxon>Magnoliopsida</taxon>
        <taxon>eudicotyledons</taxon>
        <taxon>Gunneridae</taxon>
        <taxon>Pentapetalae</taxon>
        <taxon>asterids</taxon>
        <taxon>campanulids</taxon>
        <taxon>Apiales</taxon>
        <taxon>Apiaceae</taxon>
        <taxon>Apioideae</taxon>
        <taxon>apioid superclade</taxon>
        <taxon>Tordylieae</taxon>
        <taxon>Tordyliinae</taxon>
        <taxon>Heracleum</taxon>
    </lineage>
</organism>
<evidence type="ECO:0000313" key="7">
    <source>
        <dbReference type="Proteomes" id="UP001237642"/>
    </source>
</evidence>
<keyword evidence="7" id="KW-1185">Reference proteome</keyword>
<evidence type="ECO:0000256" key="2">
    <source>
        <dbReference type="ARBA" id="ARBA00022771"/>
    </source>
</evidence>
<reference evidence="6" key="2">
    <citation type="submission" date="2023-05" db="EMBL/GenBank/DDBJ databases">
        <authorList>
            <person name="Schelkunov M.I."/>
        </authorList>
    </citation>
    <scope>NUCLEOTIDE SEQUENCE</scope>
    <source>
        <strain evidence="6">Hsosn_3</strain>
        <tissue evidence="6">Leaf</tissue>
    </source>
</reference>
<dbReference type="InterPro" id="IPR007527">
    <property type="entry name" value="Znf_SWIM"/>
</dbReference>
<protein>
    <recommendedName>
        <fullName evidence="5">SWIM-type domain-containing protein</fullName>
    </recommendedName>
</protein>
<accession>A0AAD8H754</accession>
<keyword evidence="1" id="KW-0479">Metal-binding</keyword>
<keyword evidence="3" id="KW-0862">Zinc</keyword>
<proteinExistence type="predicted"/>
<dbReference type="EMBL" id="JAUIZM010000010">
    <property type="protein sequence ID" value="KAK1361018.1"/>
    <property type="molecule type" value="Genomic_DNA"/>
</dbReference>
<dbReference type="PANTHER" id="PTHR47718">
    <property type="entry name" value="OS01G0519700 PROTEIN"/>
    <property type="match status" value="1"/>
</dbReference>
<dbReference type="PANTHER" id="PTHR47718:SF18">
    <property type="entry name" value="PROTEIN FAR1-RELATED SEQUENCE 5-LIKE"/>
    <property type="match status" value="1"/>
</dbReference>
<sequence length="183" mass="20654">MRIIDIGPLVDGVKCYRIKDVKMKDKLFEVKVSQHHDECTCKKFVMCGILCRHAFCAVNQFDVVKIPRNLVLNRWSRLAENRLSSKFPSVTNGFGKVDNASLKATNIWFNVQKIMNKAGGNIEKLSYVKKTLKQLNSDLGDGTAMTKRAHIEQMIGSQPTEEITIHAPNQCKNKGSGLKRFIS</sequence>
<evidence type="ECO:0000256" key="1">
    <source>
        <dbReference type="ARBA" id="ARBA00022723"/>
    </source>
</evidence>